<protein>
    <recommendedName>
        <fullName evidence="3">Major facilitator superfamily (MFS) profile domain-containing protein</fullName>
    </recommendedName>
</protein>
<proteinExistence type="predicted"/>
<evidence type="ECO:0008006" key="3">
    <source>
        <dbReference type="Google" id="ProtNLM"/>
    </source>
</evidence>
<gene>
    <name evidence="1" type="ORF">PXEA_LOCUS18115</name>
</gene>
<keyword evidence="2" id="KW-1185">Reference proteome</keyword>
<sequence>MVPKTQSEYPIMTSEKSLIEKPEFPILGDIPICDPPFLSDHHQLDVASSAHQPSYLMPASSESQDPETINAKADASHVSEGGWGWLVVLGSFVVHVLLDGYTYAFGALSTEIVEHYDTSREMIGWINSILVGLTMGAGV</sequence>
<dbReference type="Proteomes" id="UP000784294">
    <property type="component" value="Unassembled WGS sequence"/>
</dbReference>
<evidence type="ECO:0000313" key="1">
    <source>
        <dbReference type="EMBL" id="VEL24675.1"/>
    </source>
</evidence>
<dbReference type="EMBL" id="CAAALY010068986">
    <property type="protein sequence ID" value="VEL24675.1"/>
    <property type="molecule type" value="Genomic_DNA"/>
</dbReference>
<evidence type="ECO:0000313" key="2">
    <source>
        <dbReference type="Proteomes" id="UP000784294"/>
    </source>
</evidence>
<accession>A0A3S5A0W8</accession>
<name>A0A3S5A0W8_9PLAT</name>
<organism evidence="1 2">
    <name type="scientific">Protopolystoma xenopodis</name>
    <dbReference type="NCBI Taxonomy" id="117903"/>
    <lineage>
        <taxon>Eukaryota</taxon>
        <taxon>Metazoa</taxon>
        <taxon>Spiralia</taxon>
        <taxon>Lophotrochozoa</taxon>
        <taxon>Platyhelminthes</taxon>
        <taxon>Monogenea</taxon>
        <taxon>Polyopisthocotylea</taxon>
        <taxon>Polystomatidea</taxon>
        <taxon>Polystomatidae</taxon>
        <taxon>Protopolystoma</taxon>
    </lineage>
</organism>
<dbReference type="OrthoDB" id="2213137at2759"/>
<dbReference type="AlphaFoldDB" id="A0A3S5A0W8"/>
<reference evidence="1" key="1">
    <citation type="submission" date="2018-11" db="EMBL/GenBank/DDBJ databases">
        <authorList>
            <consortium name="Pathogen Informatics"/>
        </authorList>
    </citation>
    <scope>NUCLEOTIDE SEQUENCE</scope>
</reference>
<comment type="caution">
    <text evidence="1">The sequence shown here is derived from an EMBL/GenBank/DDBJ whole genome shotgun (WGS) entry which is preliminary data.</text>
</comment>